<dbReference type="AlphaFoldDB" id="A0A7J7FHI7"/>
<proteinExistence type="predicted"/>
<evidence type="ECO:0000313" key="2">
    <source>
        <dbReference type="Proteomes" id="UP000551758"/>
    </source>
</evidence>
<protein>
    <submittedName>
        <fullName evidence="1">Uncharacterized protein</fullName>
    </submittedName>
</protein>
<dbReference type="Proteomes" id="UP000551758">
    <property type="component" value="Unassembled WGS sequence"/>
</dbReference>
<dbReference type="EMBL" id="JACDTQ010000575">
    <property type="protein sequence ID" value="KAF5927552.1"/>
    <property type="molecule type" value="Genomic_DNA"/>
</dbReference>
<evidence type="ECO:0000313" key="1">
    <source>
        <dbReference type="EMBL" id="KAF5927552.1"/>
    </source>
</evidence>
<accession>A0A7J7FHI7</accession>
<organism evidence="1 2">
    <name type="scientific">Diceros bicornis minor</name>
    <name type="common">South-central black rhinoceros</name>
    <dbReference type="NCBI Taxonomy" id="77932"/>
    <lineage>
        <taxon>Eukaryota</taxon>
        <taxon>Metazoa</taxon>
        <taxon>Chordata</taxon>
        <taxon>Craniata</taxon>
        <taxon>Vertebrata</taxon>
        <taxon>Euteleostomi</taxon>
        <taxon>Mammalia</taxon>
        <taxon>Eutheria</taxon>
        <taxon>Laurasiatheria</taxon>
        <taxon>Perissodactyla</taxon>
        <taxon>Rhinocerotidae</taxon>
        <taxon>Diceros</taxon>
    </lineage>
</organism>
<name>A0A7J7FHI7_DICBM</name>
<keyword evidence="2" id="KW-1185">Reference proteome</keyword>
<sequence length="84" mass="9372">MGSDYSLEIVTKALYCTKCLSPLAKVVHDNFGFVKHNSDHQFQCGGGWKTKDGPLAVALWPRCCPEHWPCIHWHSPCCGQPSQS</sequence>
<reference evidence="1 2" key="1">
    <citation type="journal article" date="2020" name="Mol. Biol. Evol.">
        <title>Interspecific Gene Flow and the Evolution of Specialization in Black and White Rhinoceros.</title>
        <authorList>
            <person name="Moodley Y."/>
            <person name="Westbury M.V."/>
            <person name="Russo I.M."/>
            <person name="Gopalakrishnan S."/>
            <person name="Rakotoarivelo A."/>
            <person name="Olsen R.A."/>
            <person name="Prost S."/>
            <person name="Tunstall T."/>
            <person name="Ryder O.A."/>
            <person name="Dalen L."/>
            <person name="Bruford M.W."/>
        </authorList>
    </citation>
    <scope>NUCLEOTIDE SEQUENCE [LARGE SCALE GENOMIC DNA]</scope>
    <source>
        <strain evidence="1">SBR-YM</strain>
        <tissue evidence="1">Skin</tissue>
    </source>
</reference>
<comment type="caution">
    <text evidence="1">The sequence shown here is derived from an EMBL/GenBank/DDBJ whole genome shotgun (WGS) entry which is preliminary data.</text>
</comment>
<gene>
    <name evidence="1" type="ORF">HPG69_016191</name>
</gene>